<feature type="compositionally biased region" description="Polar residues" evidence="1">
    <location>
        <begin position="332"/>
        <end position="349"/>
    </location>
</feature>
<dbReference type="Proteomes" id="UP000298787">
    <property type="component" value="Chromosome 8"/>
</dbReference>
<sequence length="784" mass="89070">MAAPFNKQMYDNTYTYRNALDRIVNKYSKLDDGGIEVDLVTDDMRSSRSDVTQLTTSSLDESQRNLSMMALQPEDEDEELEMTLRNHGSSLMELYPSLISRIGRAQHLQHVSNAADSVLRRYRRMRQQPNRSYVNNTFIVPQRQSNTKKRSSESNRPMNIPYMGTDATSWSPKRGINNQQDWQSAGSVRREQHQPVLVMDLSGCSGTSKPKEQPNRSYVNNTFIVPQRHSKTKKRSSESNSPMNRIDATSWSPRRGMNNQQDWQSAGRVRREQHQPDLVMDSSFCSGTSKPKEQPNRSYVSNAFIVPRRKSKTKKRSSESNSPMKIPFMGTDATSWSPRRGMNNQQDWQSAERVRREQHQPDLVMDPSYCSGTSKPKEQPNRSYVSNAFIVPRRKSKTKKRSSESNGPMKIPFMGTDATSWSPKRDINKGRVRREQHQPVLVIDLSGCPDISKPKELSLNETFDVSELVEQPSTYAVSPTRVFYPTANASMDQSLRSQWLSLAARSPQTDRCSESLTTAVKERPDIYSSPVRQSPLKARLMTSLSRSPGAFSQSPKAHAVESFSRETMRPRSTSTSDSFSPQRPTLPARMLHPQDSRHSPQIAAAPAGHHGLRRHLSFDSSLKPRRDFSPSKMVDEDFVKLYHKLVCQNKSSLFRRQQCRICARSSEASGGPSSSSLAALALSPHRSLLRKRHRKLGWDSHHQSKRFRDEYCASSPGSKRHGNEKLRRHFSTSEYDGLHYSPSKHSMSHRVGGQQLSADPHQETWMNLGCDMSGTEFSDLGEPL</sequence>
<protein>
    <submittedName>
        <fullName evidence="2">Uncharacterized protein</fullName>
    </submittedName>
</protein>
<reference evidence="2 3" key="1">
    <citation type="submission" date="2019-01" db="EMBL/GenBank/DDBJ databases">
        <title>Genome Assembly of Collichthys lucidus.</title>
        <authorList>
            <person name="Cai M."/>
            <person name="Xiao S."/>
        </authorList>
    </citation>
    <scope>NUCLEOTIDE SEQUENCE [LARGE SCALE GENOMIC DNA]</scope>
    <source>
        <strain evidence="2">JT15FE1705JMU</strain>
        <tissue evidence="2">Muscle</tissue>
    </source>
</reference>
<gene>
    <name evidence="2" type="ORF">D9C73_009070</name>
</gene>
<evidence type="ECO:0000256" key="1">
    <source>
        <dbReference type="SAM" id="MobiDB-lite"/>
    </source>
</evidence>
<evidence type="ECO:0000313" key="3">
    <source>
        <dbReference type="Proteomes" id="UP000298787"/>
    </source>
</evidence>
<feature type="compositionally biased region" description="Polar residues" evidence="1">
    <location>
        <begin position="570"/>
        <end position="583"/>
    </location>
</feature>
<dbReference type="EMBL" id="CM014085">
    <property type="protein sequence ID" value="TKS74987.1"/>
    <property type="molecule type" value="Genomic_DNA"/>
</dbReference>
<dbReference type="AlphaFoldDB" id="A0A4U5UJM2"/>
<feature type="compositionally biased region" description="Polar residues" evidence="1">
    <location>
        <begin position="544"/>
        <end position="555"/>
    </location>
</feature>
<proteinExistence type="predicted"/>
<feature type="region of interest" description="Disordered" evidence="1">
    <location>
        <begin position="202"/>
        <end position="358"/>
    </location>
</feature>
<organism evidence="2 3">
    <name type="scientific">Collichthys lucidus</name>
    <name type="common">Big head croaker</name>
    <name type="synonym">Sciaena lucida</name>
    <dbReference type="NCBI Taxonomy" id="240159"/>
    <lineage>
        <taxon>Eukaryota</taxon>
        <taxon>Metazoa</taxon>
        <taxon>Chordata</taxon>
        <taxon>Craniata</taxon>
        <taxon>Vertebrata</taxon>
        <taxon>Euteleostomi</taxon>
        <taxon>Actinopterygii</taxon>
        <taxon>Neopterygii</taxon>
        <taxon>Teleostei</taxon>
        <taxon>Neoteleostei</taxon>
        <taxon>Acanthomorphata</taxon>
        <taxon>Eupercaria</taxon>
        <taxon>Sciaenidae</taxon>
        <taxon>Collichthys</taxon>
    </lineage>
</organism>
<accession>A0A4U5UJM2</accession>
<feature type="region of interest" description="Disordered" evidence="1">
    <location>
        <begin position="394"/>
        <end position="424"/>
    </location>
</feature>
<keyword evidence="3" id="KW-1185">Reference proteome</keyword>
<feature type="region of interest" description="Disordered" evidence="1">
    <location>
        <begin position="544"/>
        <end position="612"/>
    </location>
</feature>
<evidence type="ECO:0000313" key="2">
    <source>
        <dbReference type="EMBL" id="TKS74987.1"/>
    </source>
</evidence>
<name>A0A4U5UJM2_COLLU</name>
<feature type="compositionally biased region" description="Polar residues" evidence="1">
    <location>
        <begin position="238"/>
        <end position="264"/>
    </location>
</feature>
<feature type="compositionally biased region" description="Polar residues" evidence="1">
    <location>
        <begin position="215"/>
        <end position="224"/>
    </location>
</feature>